<protein>
    <submittedName>
        <fullName evidence="1">Uncharacterized protein</fullName>
    </submittedName>
</protein>
<sequence>MAGAAMGFQASLPLQPLTNGQVPNLADTLKRSFRHMFFLNHARPDITATAQIELKFLGASSTPGDFNSRALPVWR</sequence>
<dbReference type="AlphaFoldDB" id="A0AAV7E8Q4"/>
<reference evidence="1 2" key="1">
    <citation type="submission" date="2021-07" db="EMBL/GenBank/DDBJ databases">
        <title>The Aristolochia fimbriata genome: insights into angiosperm evolution, floral development and chemical biosynthesis.</title>
        <authorList>
            <person name="Jiao Y."/>
        </authorList>
    </citation>
    <scope>NUCLEOTIDE SEQUENCE [LARGE SCALE GENOMIC DNA]</scope>
    <source>
        <strain evidence="1">IBCAS-2021</strain>
        <tissue evidence="1">Leaf</tissue>
    </source>
</reference>
<evidence type="ECO:0000313" key="2">
    <source>
        <dbReference type="Proteomes" id="UP000825729"/>
    </source>
</evidence>
<dbReference type="EMBL" id="JAINDJ010000006">
    <property type="protein sequence ID" value="KAG9443892.1"/>
    <property type="molecule type" value="Genomic_DNA"/>
</dbReference>
<comment type="caution">
    <text evidence="1">The sequence shown here is derived from an EMBL/GenBank/DDBJ whole genome shotgun (WGS) entry which is preliminary data.</text>
</comment>
<gene>
    <name evidence="1" type="ORF">H6P81_015232</name>
</gene>
<accession>A0AAV7E8Q4</accession>
<organism evidence="1 2">
    <name type="scientific">Aristolochia fimbriata</name>
    <name type="common">White veined hardy Dutchman's pipe vine</name>
    <dbReference type="NCBI Taxonomy" id="158543"/>
    <lineage>
        <taxon>Eukaryota</taxon>
        <taxon>Viridiplantae</taxon>
        <taxon>Streptophyta</taxon>
        <taxon>Embryophyta</taxon>
        <taxon>Tracheophyta</taxon>
        <taxon>Spermatophyta</taxon>
        <taxon>Magnoliopsida</taxon>
        <taxon>Magnoliidae</taxon>
        <taxon>Piperales</taxon>
        <taxon>Aristolochiaceae</taxon>
        <taxon>Aristolochia</taxon>
    </lineage>
</organism>
<proteinExistence type="predicted"/>
<dbReference type="Proteomes" id="UP000825729">
    <property type="component" value="Unassembled WGS sequence"/>
</dbReference>
<evidence type="ECO:0000313" key="1">
    <source>
        <dbReference type="EMBL" id="KAG9443892.1"/>
    </source>
</evidence>
<keyword evidence="2" id="KW-1185">Reference proteome</keyword>
<name>A0AAV7E8Q4_ARIFI</name>